<sequence length="173" mass="18623">MFTRAGIALASLIALLGVASCGSNDNPKLLNLAASNDGPDEFSVLPTKPLQTPPSYRDLPVPTPGGTNITDSNPSSDAIIALGGKPGGGSAGSAALMNYALRYGVEANIRQTLYKEDLDWRKANDGRLLERLFNINVYFKAYNTMSLDQYRELERWRAAGRKTPAAPPNPNIE</sequence>
<dbReference type="AlphaFoldDB" id="A0A126UXG3"/>
<feature type="compositionally biased region" description="Polar residues" evidence="1">
    <location>
        <begin position="65"/>
        <end position="74"/>
    </location>
</feature>
<evidence type="ECO:0000256" key="1">
    <source>
        <dbReference type="SAM" id="MobiDB-lite"/>
    </source>
</evidence>
<keyword evidence="2" id="KW-0732">Signal</keyword>
<organism evidence="3 4">
    <name type="scientific">Falsihalocynthiibacter arcticus</name>
    <dbReference type="NCBI Taxonomy" id="1579316"/>
    <lineage>
        <taxon>Bacteria</taxon>
        <taxon>Pseudomonadati</taxon>
        <taxon>Pseudomonadota</taxon>
        <taxon>Alphaproteobacteria</taxon>
        <taxon>Rhodobacterales</taxon>
        <taxon>Roseobacteraceae</taxon>
        <taxon>Falsihalocynthiibacter</taxon>
    </lineage>
</organism>
<dbReference type="Proteomes" id="UP000070371">
    <property type="component" value="Chromosome"/>
</dbReference>
<keyword evidence="3" id="KW-0808">Transferase</keyword>
<dbReference type="KEGG" id="hat:RC74_05245"/>
<keyword evidence="3" id="KW-0670">Pyruvate</keyword>
<evidence type="ECO:0000313" key="3">
    <source>
        <dbReference type="EMBL" id="AML50762.1"/>
    </source>
</evidence>
<dbReference type="PROSITE" id="PS51257">
    <property type="entry name" value="PROKAR_LIPOPROTEIN"/>
    <property type="match status" value="1"/>
</dbReference>
<evidence type="ECO:0000313" key="4">
    <source>
        <dbReference type="Proteomes" id="UP000070371"/>
    </source>
</evidence>
<accession>A0A126UXG3</accession>
<keyword evidence="3" id="KW-0012">Acyltransferase</keyword>
<gene>
    <name evidence="3" type="ORF">RC74_05245</name>
</gene>
<keyword evidence="4" id="KW-1185">Reference proteome</keyword>
<dbReference type="RefSeq" id="WP_039001160.1">
    <property type="nucleotide sequence ID" value="NZ_CP014327.1"/>
</dbReference>
<feature type="region of interest" description="Disordered" evidence="1">
    <location>
        <begin position="47"/>
        <end position="74"/>
    </location>
</feature>
<feature type="chain" id="PRO_5007443129" evidence="2">
    <location>
        <begin position="22"/>
        <end position="173"/>
    </location>
</feature>
<dbReference type="InterPro" id="IPR021395">
    <property type="entry name" value="DUF3035"/>
</dbReference>
<dbReference type="GO" id="GO:0016746">
    <property type="term" value="F:acyltransferase activity"/>
    <property type="evidence" value="ECO:0007669"/>
    <property type="project" value="UniProtKB-KW"/>
</dbReference>
<dbReference type="EMBL" id="CP014327">
    <property type="protein sequence ID" value="AML50762.1"/>
    <property type="molecule type" value="Genomic_DNA"/>
</dbReference>
<feature type="signal peptide" evidence="2">
    <location>
        <begin position="1"/>
        <end position="21"/>
    </location>
</feature>
<dbReference type="STRING" id="1579316.RC74_05245"/>
<evidence type="ECO:0000256" key="2">
    <source>
        <dbReference type="SAM" id="SignalP"/>
    </source>
</evidence>
<name>A0A126UXG3_9RHOB</name>
<dbReference type="OrthoDB" id="7876689at2"/>
<proteinExistence type="predicted"/>
<reference evidence="3 4" key="1">
    <citation type="submission" date="2016-02" db="EMBL/GenBank/DDBJ databases">
        <title>Complete genome sequence of Halocynthiibacter arcticus PAMC 20958t from arctic marine sediment.</title>
        <authorList>
            <person name="Lee Y.M."/>
            <person name="Baek K."/>
            <person name="Lee H.K."/>
            <person name="Shin S.C."/>
        </authorList>
    </citation>
    <scope>NUCLEOTIDE SEQUENCE [LARGE SCALE GENOMIC DNA]</scope>
    <source>
        <strain evidence="3">PAMC 20958</strain>
    </source>
</reference>
<protein>
    <submittedName>
        <fullName evidence="3">Pyruvate/2-oxoglutarate dehydrogenase complex, dihydrolipoamide acyltransferase (E2) component</fullName>
    </submittedName>
</protein>
<dbReference type="Pfam" id="PF11233">
    <property type="entry name" value="DUF3035"/>
    <property type="match status" value="1"/>
</dbReference>